<sequence length="157" mass="17518">MSAPFFNPEQAARWMQGNESAVDFLRIAFRVAHLWDDLIDRDKVLGDDDVNAGMFDALVRLPRNAFYRVNFDALNPILANAITNWQVATELERSGGKAGRRTAYALRAAYLDLVSHAALLIGGPQWARQVGVEVRQLAEPYGEYLINLEAELAARGE</sequence>
<evidence type="ECO:0000313" key="2">
    <source>
        <dbReference type="Proteomes" id="UP000025756"/>
    </source>
</evidence>
<reference evidence="1 2" key="1">
    <citation type="submission" date="2014-03" db="EMBL/GenBank/DDBJ databases">
        <title>Genome sequence of Bordetella bronchiseptica.</title>
        <authorList>
            <person name="Harvill E."/>
            <person name="Goodfield L.L."/>
            <person name="Ivanov Y.V."/>
            <person name="Meyer J.A."/>
            <person name="Muse S.J."/>
            <person name="Jacobs N."/>
            <person name="Bendor L."/>
            <person name="Smallridge W.E."/>
            <person name="Brinkac L.M."/>
            <person name="Sanka R."/>
            <person name="Kim M."/>
            <person name="Losada L."/>
        </authorList>
    </citation>
    <scope>NUCLEOTIDE SEQUENCE [LARGE SCALE GENOMIC DNA]</scope>
    <source>
        <strain evidence="1 2">00-P-2796</strain>
    </source>
</reference>
<proteinExistence type="predicted"/>
<comment type="caution">
    <text evidence="1">The sequence shown here is derived from an EMBL/GenBank/DDBJ whole genome shotgun (WGS) entry which is preliminary data.</text>
</comment>
<organism evidence="1 2">
    <name type="scientific">Bordetella bronchiseptica 00-P-2796</name>
    <dbReference type="NCBI Taxonomy" id="1331199"/>
    <lineage>
        <taxon>Bacteria</taxon>
        <taxon>Pseudomonadati</taxon>
        <taxon>Pseudomonadota</taxon>
        <taxon>Betaproteobacteria</taxon>
        <taxon>Burkholderiales</taxon>
        <taxon>Alcaligenaceae</taxon>
        <taxon>Bordetella</taxon>
    </lineage>
</organism>
<dbReference type="EMBL" id="JGWH01000008">
    <property type="protein sequence ID" value="KCV38559.1"/>
    <property type="molecule type" value="Genomic_DNA"/>
</dbReference>
<accession>A0ABR4RLP7</accession>
<protein>
    <submittedName>
        <fullName evidence="1">N-acetyltransferase YedL</fullName>
    </submittedName>
</protein>
<dbReference type="Proteomes" id="UP000025756">
    <property type="component" value="Unassembled WGS sequence"/>
</dbReference>
<evidence type="ECO:0000313" key="1">
    <source>
        <dbReference type="EMBL" id="KCV38559.1"/>
    </source>
</evidence>
<keyword evidence="2" id="KW-1185">Reference proteome</keyword>
<name>A0ABR4RLP7_BORBO</name>
<gene>
    <name evidence="1" type="ORF">L490_5173</name>
</gene>